<dbReference type="EMBL" id="JAPDRQ010000001">
    <property type="protein sequence ID" value="KAJ9664706.1"/>
    <property type="molecule type" value="Genomic_DNA"/>
</dbReference>
<dbReference type="Proteomes" id="UP001172386">
    <property type="component" value="Unassembled WGS sequence"/>
</dbReference>
<reference evidence="1" key="1">
    <citation type="submission" date="2022-10" db="EMBL/GenBank/DDBJ databases">
        <title>Culturing micro-colonial fungi from biological soil crusts in the Mojave desert and describing Neophaeococcomyces mojavensis, and introducing the new genera and species Taxawa tesnikishii.</title>
        <authorList>
            <person name="Kurbessoian T."/>
            <person name="Stajich J.E."/>
        </authorList>
    </citation>
    <scope>NUCLEOTIDE SEQUENCE</scope>
    <source>
        <strain evidence="1">JES_112</strain>
    </source>
</reference>
<evidence type="ECO:0000313" key="2">
    <source>
        <dbReference type="Proteomes" id="UP001172386"/>
    </source>
</evidence>
<gene>
    <name evidence="1" type="ORF">H2198_000052</name>
</gene>
<evidence type="ECO:0000313" key="1">
    <source>
        <dbReference type="EMBL" id="KAJ9664706.1"/>
    </source>
</evidence>
<name>A0ACC3AKS9_9EURO</name>
<comment type="caution">
    <text evidence="1">The sequence shown here is derived from an EMBL/GenBank/DDBJ whole genome shotgun (WGS) entry which is preliminary data.</text>
</comment>
<accession>A0ACC3AKS9</accession>
<protein>
    <submittedName>
        <fullName evidence="1">Uncharacterized protein</fullName>
    </submittedName>
</protein>
<keyword evidence="2" id="KW-1185">Reference proteome</keyword>
<organism evidence="1 2">
    <name type="scientific">Neophaeococcomyces mojaviensis</name>
    <dbReference type="NCBI Taxonomy" id="3383035"/>
    <lineage>
        <taxon>Eukaryota</taxon>
        <taxon>Fungi</taxon>
        <taxon>Dikarya</taxon>
        <taxon>Ascomycota</taxon>
        <taxon>Pezizomycotina</taxon>
        <taxon>Eurotiomycetes</taxon>
        <taxon>Chaetothyriomycetidae</taxon>
        <taxon>Chaetothyriales</taxon>
        <taxon>Chaetothyriales incertae sedis</taxon>
        <taxon>Neophaeococcomyces</taxon>
    </lineage>
</organism>
<proteinExistence type="predicted"/>
<sequence>MAQKPIFCVTHPRACSTAFERVFMTRRDLACVHEPFGDAFYYGPERMSMRYQNDEAARKASGFADSTYKTVFDRLEREGAEGKRVFIKDIIHYLLPPDGKPPQIAPSLTLKKRGIGTERNGDSSGVEKFPFPYDTYSEPGNPTVIPSDLLKKFHYTFLIRDPHYSIPSYYRCTIPPLDKVTGFYKFYPSEAGYDEVRRVFDYLVTAGLVGPKLAGEDKEVAGNGMNGANGSAHGVDICVVDADDLLDNPKEMIQAYCETIGMDYDPDMLHWEDEENQTRARAAFEKWRGFHDDAIDSTELRARAHKRIRKTEDEFDRDWTNKYGLKGANIIRKAVDDNMATYNYLKQFALRV</sequence>